<organism evidence="3 4">
    <name type="scientific">Natronogracilivirga saccharolytica</name>
    <dbReference type="NCBI Taxonomy" id="2812953"/>
    <lineage>
        <taxon>Bacteria</taxon>
        <taxon>Pseudomonadati</taxon>
        <taxon>Balneolota</taxon>
        <taxon>Balneolia</taxon>
        <taxon>Balneolales</taxon>
        <taxon>Cyclonatronaceae</taxon>
        <taxon>Natronogracilivirga</taxon>
    </lineage>
</organism>
<dbReference type="RefSeq" id="WP_210512785.1">
    <property type="nucleotide sequence ID" value="NZ_JAFIDN010000009.1"/>
</dbReference>
<evidence type="ECO:0000259" key="2">
    <source>
        <dbReference type="PROSITE" id="PS51352"/>
    </source>
</evidence>
<feature type="domain" description="Thioredoxin" evidence="2">
    <location>
        <begin position="49"/>
        <end position="187"/>
    </location>
</feature>
<keyword evidence="1" id="KW-0732">Signal</keyword>
<dbReference type="InterPro" id="IPR036249">
    <property type="entry name" value="Thioredoxin-like_sf"/>
</dbReference>
<keyword evidence="4" id="KW-1185">Reference proteome</keyword>
<protein>
    <submittedName>
        <fullName evidence="3">Redoxin domain-containing protein</fullName>
    </submittedName>
</protein>
<dbReference type="GO" id="GO:0016491">
    <property type="term" value="F:oxidoreductase activity"/>
    <property type="evidence" value="ECO:0007669"/>
    <property type="project" value="InterPro"/>
</dbReference>
<dbReference type="PANTHER" id="PTHR42852">
    <property type="entry name" value="THIOL:DISULFIDE INTERCHANGE PROTEIN DSBE"/>
    <property type="match status" value="1"/>
</dbReference>
<dbReference type="SUPFAM" id="SSF52833">
    <property type="entry name" value="Thioredoxin-like"/>
    <property type="match status" value="1"/>
</dbReference>
<comment type="caution">
    <text evidence="3">The sequence shown here is derived from an EMBL/GenBank/DDBJ whole genome shotgun (WGS) entry which is preliminary data.</text>
</comment>
<evidence type="ECO:0000256" key="1">
    <source>
        <dbReference type="SAM" id="SignalP"/>
    </source>
</evidence>
<dbReference type="Pfam" id="PF00578">
    <property type="entry name" value="AhpC-TSA"/>
    <property type="match status" value="1"/>
</dbReference>
<dbReference type="AlphaFoldDB" id="A0A8J7UXH5"/>
<dbReference type="InterPro" id="IPR000866">
    <property type="entry name" value="AhpC/TSA"/>
</dbReference>
<dbReference type="Gene3D" id="3.40.30.10">
    <property type="entry name" value="Glutaredoxin"/>
    <property type="match status" value="1"/>
</dbReference>
<evidence type="ECO:0000313" key="4">
    <source>
        <dbReference type="Proteomes" id="UP000673975"/>
    </source>
</evidence>
<gene>
    <name evidence="3" type="ORF">NATSA_11680</name>
</gene>
<sequence>MKIPIIFTLLVLFLVQDSATAQQWVQDYIQREGFNPDSIVAYIHGEMQGEVDSPVPDFSFTPLGSKQSLSLDYFNGQPTVLMLWKKGCSGSRMQLFELEKLHEKYVRQGLNILYVSPESDSTLKAFEREHHVSGKMATIQEKELSNPYQLFATPSVFVVNKAGLVQDVWLKPKKVLELEEIITPHLK</sequence>
<accession>A0A8J7UXH5</accession>
<dbReference type="Proteomes" id="UP000673975">
    <property type="component" value="Unassembled WGS sequence"/>
</dbReference>
<dbReference type="PROSITE" id="PS51352">
    <property type="entry name" value="THIOREDOXIN_2"/>
    <property type="match status" value="1"/>
</dbReference>
<dbReference type="CDD" id="cd02966">
    <property type="entry name" value="TlpA_like_family"/>
    <property type="match status" value="1"/>
</dbReference>
<feature type="signal peptide" evidence="1">
    <location>
        <begin position="1"/>
        <end position="21"/>
    </location>
</feature>
<dbReference type="GO" id="GO:0016209">
    <property type="term" value="F:antioxidant activity"/>
    <property type="evidence" value="ECO:0007669"/>
    <property type="project" value="InterPro"/>
</dbReference>
<dbReference type="PANTHER" id="PTHR42852:SF17">
    <property type="entry name" value="THIOREDOXIN-LIKE PROTEIN HI_1115"/>
    <property type="match status" value="1"/>
</dbReference>
<name>A0A8J7UXH5_9BACT</name>
<dbReference type="EMBL" id="JAFIDN010000009">
    <property type="protein sequence ID" value="MBP3193329.1"/>
    <property type="molecule type" value="Genomic_DNA"/>
</dbReference>
<feature type="chain" id="PRO_5035232803" evidence="1">
    <location>
        <begin position="22"/>
        <end position="187"/>
    </location>
</feature>
<dbReference type="InterPro" id="IPR013766">
    <property type="entry name" value="Thioredoxin_domain"/>
</dbReference>
<proteinExistence type="predicted"/>
<reference evidence="3" key="1">
    <citation type="submission" date="2021-02" db="EMBL/GenBank/DDBJ databases">
        <title>Natronogracilivirga saccharolytica gen. nov. sp. nov. a new anaerobic, haloalkiliphilic carbohydrate-fermenting bacterium from soda lake and proposing of Cyclonatronumiaceae fam. nov. in the phylum Balneolaeota.</title>
        <authorList>
            <person name="Zhilina T.N."/>
            <person name="Sorokin D.Y."/>
            <person name="Zavarzina D.G."/>
            <person name="Toshchakov S.V."/>
            <person name="Kublanov I.V."/>
        </authorList>
    </citation>
    <scope>NUCLEOTIDE SEQUENCE</scope>
    <source>
        <strain evidence="3">Z-1702</strain>
    </source>
</reference>
<evidence type="ECO:0000313" key="3">
    <source>
        <dbReference type="EMBL" id="MBP3193329.1"/>
    </source>
</evidence>
<dbReference type="InterPro" id="IPR050553">
    <property type="entry name" value="Thioredoxin_ResA/DsbE_sf"/>
</dbReference>